<keyword evidence="1" id="KW-1133">Transmembrane helix</keyword>
<keyword evidence="1" id="KW-0472">Membrane</keyword>
<accession>A0A2M3ZSW5</accession>
<evidence type="ECO:0000313" key="2">
    <source>
        <dbReference type="EMBL" id="MBW31582.1"/>
    </source>
</evidence>
<name>A0A2M3ZSW5_9DIPT</name>
<dbReference type="AlphaFoldDB" id="A0A2M3ZSW5"/>
<reference evidence="2" key="1">
    <citation type="submission" date="2018-01" db="EMBL/GenBank/DDBJ databases">
        <title>An insight into the sialome of Amazonian anophelines.</title>
        <authorList>
            <person name="Ribeiro J.M."/>
            <person name="Scarpassa V."/>
            <person name="Calvo E."/>
        </authorList>
    </citation>
    <scope>NUCLEOTIDE SEQUENCE</scope>
    <source>
        <tissue evidence="2">Salivary glands</tissue>
    </source>
</reference>
<protein>
    <submittedName>
        <fullName evidence="2">Putative secreted peptide</fullName>
    </submittedName>
</protein>
<dbReference type="EMBL" id="GGFM01010831">
    <property type="protein sequence ID" value="MBW31582.1"/>
    <property type="molecule type" value="Transcribed_RNA"/>
</dbReference>
<feature type="transmembrane region" description="Helical" evidence="1">
    <location>
        <begin position="6"/>
        <end position="26"/>
    </location>
</feature>
<evidence type="ECO:0000256" key="1">
    <source>
        <dbReference type="SAM" id="Phobius"/>
    </source>
</evidence>
<organism evidence="2">
    <name type="scientific">Anopheles braziliensis</name>
    <dbReference type="NCBI Taxonomy" id="58242"/>
    <lineage>
        <taxon>Eukaryota</taxon>
        <taxon>Metazoa</taxon>
        <taxon>Ecdysozoa</taxon>
        <taxon>Arthropoda</taxon>
        <taxon>Hexapoda</taxon>
        <taxon>Insecta</taxon>
        <taxon>Pterygota</taxon>
        <taxon>Neoptera</taxon>
        <taxon>Endopterygota</taxon>
        <taxon>Diptera</taxon>
        <taxon>Nematocera</taxon>
        <taxon>Culicoidea</taxon>
        <taxon>Culicidae</taxon>
        <taxon>Anophelinae</taxon>
        <taxon>Anopheles</taxon>
    </lineage>
</organism>
<keyword evidence="1" id="KW-0812">Transmembrane</keyword>
<sequence>MVVEPRLVLALVAVPVSVVTWETLAFHRHGARQRRTSTVAQIHGAHPGRLPAVAAICGHRWMGPVSVVPHRISTHSFQRACLAVNSIKSASLRVR</sequence>
<proteinExistence type="predicted"/>